<dbReference type="RefSeq" id="WP_374036143.1">
    <property type="nucleotide sequence ID" value="NZ_CP169082.1"/>
</dbReference>
<gene>
    <name evidence="1" type="ORF">ACFPIE_11385</name>
</gene>
<comment type="caution">
    <text evidence="1">The sequence shown here is derived from an EMBL/GenBank/DDBJ whole genome shotgun (WGS) entry which is preliminary data.</text>
</comment>
<accession>A0ABW0FSY6</accession>
<evidence type="ECO:0000313" key="1">
    <source>
        <dbReference type="EMBL" id="MFC5344519.1"/>
    </source>
</evidence>
<name>A0ABW0FSY6_9CAUL</name>
<dbReference type="InterPro" id="IPR022037">
    <property type="entry name" value="DUF3606"/>
</dbReference>
<dbReference type="EMBL" id="JBHSLF010000021">
    <property type="protein sequence ID" value="MFC5344519.1"/>
    <property type="molecule type" value="Genomic_DNA"/>
</dbReference>
<proteinExistence type="predicted"/>
<protein>
    <submittedName>
        <fullName evidence="1">DUF3606 domain-containing protein</fullName>
    </submittedName>
</protein>
<dbReference type="Pfam" id="PF12244">
    <property type="entry name" value="DUF3606"/>
    <property type="match status" value="1"/>
</dbReference>
<sequence>MIVEQSIKADSDRVLLGCDDDVRRWAILFGVTERAVRLAVERVGERPDDVQRELGGRR</sequence>
<reference evidence="2" key="1">
    <citation type="journal article" date="2019" name="Int. J. Syst. Evol. Microbiol.">
        <title>The Global Catalogue of Microorganisms (GCM) 10K type strain sequencing project: providing services to taxonomists for standard genome sequencing and annotation.</title>
        <authorList>
            <consortium name="The Broad Institute Genomics Platform"/>
            <consortium name="The Broad Institute Genome Sequencing Center for Infectious Disease"/>
            <person name="Wu L."/>
            <person name="Ma J."/>
        </authorList>
    </citation>
    <scope>NUCLEOTIDE SEQUENCE [LARGE SCALE GENOMIC DNA]</scope>
    <source>
        <strain evidence="2">JCM 12125</strain>
    </source>
</reference>
<evidence type="ECO:0000313" key="2">
    <source>
        <dbReference type="Proteomes" id="UP001596152"/>
    </source>
</evidence>
<dbReference type="Proteomes" id="UP001596152">
    <property type="component" value="Unassembled WGS sequence"/>
</dbReference>
<organism evidence="1 2">
    <name type="scientific">Brevundimonas staleyi</name>
    <dbReference type="NCBI Taxonomy" id="74326"/>
    <lineage>
        <taxon>Bacteria</taxon>
        <taxon>Pseudomonadati</taxon>
        <taxon>Pseudomonadota</taxon>
        <taxon>Alphaproteobacteria</taxon>
        <taxon>Caulobacterales</taxon>
        <taxon>Caulobacteraceae</taxon>
        <taxon>Brevundimonas</taxon>
    </lineage>
</organism>
<keyword evidence="2" id="KW-1185">Reference proteome</keyword>